<reference evidence="3" key="2">
    <citation type="submission" date="2021-09" db="EMBL/GenBank/DDBJ databases">
        <authorList>
            <person name="Gilroy R."/>
        </authorList>
    </citation>
    <scope>NUCLEOTIDE SEQUENCE</scope>
    <source>
        <strain evidence="3">ChiSjej5B23-16112</strain>
    </source>
</reference>
<name>A0A921LCS5_9FIRM</name>
<comment type="caution">
    <text evidence="3">The sequence shown here is derived from an EMBL/GenBank/DDBJ whole genome shotgun (WGS) entry which is preliminary data.</text>
</comment>
<organism evidence="3 4">
    <name type="scientific">Lachnoclostridium phocaeense</name>
    <dbReference type="NCBI Taxonomy" id="1871021"/>
    <lineage>
        <taxon>Bacteria</taxon>
        <taxon>Bacillati</taxon>
        <taxon>Bacillota</taxon>
        <taxon>Clostridia</taxon>
        <taxon>Lachnospirales</taxon>
        <taxon>Lachnospiraceae</taxon>
    </lineage>
</organism>
<dbReference type="Proteomes" id="UP000769156">
    <property type="component" value="Unassembled WGS sequence"/>
</dbReference>
<feature type="domain" description="PrcB C-terminal" evidence="2">
    <location>
        <begin position="69"/>
        <end position="125"/>
    </location>
</feature>
<dbReference type="PROSITE" id="PS51257">
    <property type="entry name" value="PROKAR_LIPOPROTEIN"/>
    <property type="match status" value="1"/>
</dbReference>
<reference evidence="3" key="1">
    <citation type="journal article" date="2021" name="PeerJ">
        <title>Extensive microbial diversity within the chicken gut microbiome revealed by metagenomics and culture.</title>
        <authorList>
            <person name="Gilroy R."/>
            <person name="Ravi A."/>
            <person name="Getino M."/>
            <person name="Pursley I."/>
            <person name="Horton D.L."/>
            <person name="Alikhan N.F."/>
            <person name="Baker D."/>
            <person name="Gharbi K."/>
            <person name="Hall N."/>
            <person name="Watson M."/>
            <person name="Adriaenssens E.M."/>
            <person name="Foster-Nyarko E."/>
            <person name="Jarju S."/>
            <person name="Secka A."/>
            <person name="Antonio M."/>
            <person name="Oren A."/>
            <person name="Chaudhuri R.R."/>
            <person name="La Ragione R."/>
            <person name="Hildebrand F."/>
            <person name="Pallen M.J."/>
        </authorList>
    </citation>
    <scope>NUCLEOTIDE SEQUENCE</scope>
    <source>
        <strain evidence="3">ChiSjej5B23-16112</strain>
    </source>
</reference>
<evidence type="ECO:0000313" key="4">
    <source>
        <dbReference type="Proteomes" id="UP000769156"/>
    </source>
</evidence>
<dbReference type="Pfam" id="PF14343">
    <property type="entry name" value="PrcB_C"/>
    <property type="match status" value="1"/>
</dbReference>
<keyword evidence="3" id="KW-0378">Hydrolase</keyword>
<dbReference type="EMBL" id="DYVY01000003">
    <property type="protein sequence ID" value="HJF93176.1"/>
    <property type="molecule type" value="Genomic_DNA"/>
</dbReference>
<evidence type="ECO:0000256" key="1">
    <source>
        <dbReference type="SAM" id="SignalP"/>
    </source>
</evidence>
<dbReference type="InterPro" id="IPR025748">
    <property type="entry name" value="PrcB_C_dom"/>
</dbReference>
<dbReference type="AlphaFoldDB" id="A0A921LCS5"/>
<accession>A0A921LCS5</accession>
<keyword evidence="1" id="KW-0732">Signal</keyword>
<feature type="signal peptide" evidence="1">
    <location>
        <begin position="1"/>
        <end position="23"/>
    </location>
</feature>
<dbReference type="OrthoDB" id="422698at2"/>
<protein>
    <submittedName>
        <fullName evidence="3">Protease complex subunit PrcB family protein</fullName>
    </submittedName>
</protein>
<feature type="chain" id="PRO_5038623470" evidence="1">
    <location>
        <begin position="24"/>
        <end position="136"/>
    </location>
</feature>
<proteinExistence type="predicted"/>
<dbReference type="GO" id="GO:0006508">
    <property type="term" value="P:proteolysis"/>
    <property type="evidence" value="ECO:0007669"/>
    <property type="project" value="UniProtKB-KW"/>
</dbReference>
<evidence type="ECO:0000313" key="3">
    <source>
        <dbReference type="EMBL" id="HJF93176.1"/>
    </source>
</evidence>
<sequence>MKRRRILCVFSALVLLLSGCSVRRIDGEKKQDLDYKTLDRLGIPEKLWKEVEEKKEEPFLLAYGDGEQLYIAMGYGEQESGGYSIQIEEVCETEDAVCIRTCLTGPDEGEKVSQEPDCPYATVATEYTEKRILWER</sequence>
<keyword evidence="3" id="KW-0645">Protease</keyword>
<evidence type="ECO:0000259" key="2">
    <source>
        <dbReference type="Pfam" id="PF14343"/>
    </source>
</evidence>
<gene>
    <name evidence="3" type="ORF">K8V82_00085</name>
</gene>
<dbReference type="GO" id="GO:0008233">
    <property type="term" value="F:peptidase activity"/>
    <property type="evidence" value="ECO:0007669"/>
    <property type="project" value="UniProtKB-KW"/>
</dbReference>